<dbReference type="PROSITE" id="PS50110">
    <property type="entry name" value="RESPONSE_REGULATORY"/>
    <property type="match status" value="1"/>
</dbReference>
<gene>
    <name evidence="1" type="ORF">GMA64_03290</name>
</gene>
<dbReference type="PANTHER" id="PTHR37299">
    <property type="entry name" value="TRANSCRIPTIONAL REGULATOR-RELATED"/>
    <property type="match status" value="1"/>
</dbReference>
<dbReference type="GO" id="GO:0003677">
    <property type="term" value="F:DNA binding"/>
    <property type="evidence" value="ECO:0007669"/>
    <property type="project" value="InterPro"/>
</dbReference>
<dbReference type="InterPro" id="IPR046947">
    <property type="entry name" value="LytR-like"/>
</dbReference>
<dbReference type="AlphaFoldDB" id="A0A6G2CKU4"/>
<evidence type="ECO:0000313" key="1">
    <source>
        <dbReference type="EMBL" id="MTL93544.1"/>
    </source>
</evidence>
<organism evidence="1">
    <name type="scientific">Turicibacter sanguinis</name>
    <dbReference type="NCBI Taxonomy" id="154288"/>
    <lineage>
        <taxon>Bacteria</taxon>
        <taxon>Bacillati</taxon>
        <taxon>Bacillota</taxon>
        <taxon>Erysipelotrichia</taxon>
        <taxon>Erysipelotrichales</taxon>
        <taxon>Turicibacteraceae</taxon>
        <taxon>Turicibacter</taxon>
    </lineage>
</organism>
<dbReference type="SMART" id="SM00850">
    <property type="entry name" value="LytTR"/>
    <property type="match status" value="1"/>
</dbReference>
<dbReference type="RefSeq" id="WP_129821752.1">
    <property type="nucleotide sequence ID" value="NZ_RCYV01000025.1"/>
</dbReference>
<dbReference type="InterPro" id="IPR001789">
    <property type="entry name" value="Sig_transdc_resp-reg_receiver"/>
</dbReference>
<dbReference type="EMBL" id="WMQV01000005">
    <property type="protein sequence ID" value="MTL93544.1"/>
    <property type="molecule type" value="Genomic_DNA"/>
</dbReference>
<dbReference type="Gene3D" id="2.40.50.1020">
    <property type="entry name" value="LytTr DNA-binding domain"/>
    <property type="match status" value="1"/>
</dbReference>
<reference evidence="1" key="1">
    <citation type="journal article" date="2019" name="Nat. Med.">
        <title>A library of human gut bacterial isolates paired with longitudinal multiomics data enables mechanistic microbiome research.</title>
        <authorList>
            <person name="Poyet M."/>
            <person name="Groussin M."/>
            <person name="Gibbons S.M."/>
            <person name="Avila-Pacheco J."/>
            <person name="Jiang X."/>
            <person name="Kearney S.M."/>
            <person name="Perrotta A.R."/>
            <person name="Berdy B."/>
            <person name="Zhao S."/>
            <person name="Lieberman T.D."/>
            <person name="Swanson P.K."/>
            <person name="Smith M."/>
            <person name="Roesemann S."/>
            <person name="Alexander J.E."/>
            <person name="Rich S.A."/>
            <person name="Livny J."/>
            <person name="Vlamakis H."/>
            <person name="Clish C."/>
            <person name="Bullock K."/>
            <person name="Deik A."/>
            <person name="Scott J."/>
            <person name="Pierce K.A."/>
            <person name="Xavier R.J."/>
            <person name="Alm E.J."/>
        </authorList>
    </citation>
    <scope>NUCLEOTIDE SEQUENCE</scope>
    <source>
        <strain evidence="1">BIOML-A179</strain>
    </source>
</reference>
<dbReference type="InterPro" id="IPR007492">
    <property type="entry name" value="LytTR_DNA-bd_dom"/>
</dbReference>
<dbReference type="GO" id="GO:0000156">
    <property type="term" value="F:phosphorelay response regulator activity"/>
    <property type="evidence" value="ECO:0007669"/>
    <property type="project" value="InterPro"/>
</dbReference>
<dbReference type="SMART" id="SM00448">
    <property type="entry name" value="REC"/>
    <property type="match status" value="1"/>
</dbReference>
<sequence length="234" mass="27565">MYKIAICEDSRIQAVELIDSLKAYGSECRIKFEIDYFECGEDFLEKDYFEYDVTFLDVEMPRINGIEVAKEIRKTCPKSKIIFVTAYEHYWPEGYKVMASRFLIKPLKQDELTEALTSLIEELNTAKKYISARSERALEKVLIEDITYLEISGRKVLIHTPEAIYTSSYNLNSWYHRLAIHHFEYTHSSYLVNLKYVKLVARDKVTLTTGEEVYMSLRKYKGFKTSFVRYISQP</sequence>
<dbReference type="PANTHER" id="PTHR37299:SF1">
    <property type="entry name" value="STAGE 0 SPORULATION PROTEIN A HOMOLOG"/>
    <property type="match status" value="1"/>
</dbReference>
<dbReference type="InterPro" id="IPR011006">
    <property type="entry name" value="CheY-like_superfamily"/>
</dbReference>
<comment type="caution">
    <text evidence="1">The sequence shown here is derived from an EMBL/GenBank/DDBJ whole genome shotgun (WGS) entry which is preliminary data.</text>
</comment>
<dbReference type="Pfam" id="PF04397">
    <property type="entry name" value="LytTR"/>
    <property type="match status" value="1"/>
</dbReference>
<dbReference type="Gene3D" id="3.40.50.2300">
    <property type="match status" value="1"/>
</dbReference>
<proteinExistence type="predicted"/>
<protein>
    <submittedName>
        <fullName evidence="1">Response regulator</fullName>
    </submittedName>
</protein>
<dbReference type="PROSITE" id="PS50930">
    <property type="entry name" value="HTH_LYTTR"/>
    <property type="match status" value="1"/>
</dbReference>
<name>A0A6G2CKU4_9FIRM</name>
<accession>A0A6G2CKU4</accession>
<dbReference type="Pfam" id="PF00072">
    <property type="entry name" value="Response_reg"/>
    <property type="match status" value="1"/>
</dbReference>
<dbReference type="SUPFAM" id="SSF52172">
    <property type="entry name" value="CheY-like"/>
    <property type="match status" value="1"/>
</dbReference>